<dbReference type="PATRIC" id="fig|1230338.3.peg.1494"/>
<comment type="caution">
    <text evidence="1">The sequence shown here is derived from an EMBL/GenBank/DDBJ whole genome shotgun (WGS) entry which is preliminary data.</text>
</comment>
<dbReference type="STRING" id="1230338.MOMA_07021"/>
<dbReference type="EMBL" id="ANIN01000002">
    <property type="protein sequence ID" value="ELA08294.1"/>
    <property type="molecule type" value="Genomic_DNA"/>
</dbReference>
<sequence>MKMLVESINRVKRSGKSKNGNDYTIDVTEVVVKVPYDNADGFGSKFITYPYGKSDNFEKLQTLRGKLPIELDIELGSELNQYSQPVTVVNDIKLPTVKTA</sequence>
<dbReference type="AlphaFoldDB" id="L2F5G0"/>
<dbReference type="Proteomes" id="UP000023795">
    <property type="component" value="Unassembled WGS sequence"/>
</dbReference>
<proteinExistence type="predicted"/>
<keyword evidence="2" id="KW-1185">Reference proteome</keyword>
<evidence type="ECO:0000313" key="1">
    <source>
        <dbReference type="EMBL" id="ELA08294.1"/>
    </source>
</evidence>
<dbReference type="OrthoDB" id="6717746at2"/>
<protein>
    <recommendedName>
        <fullName evidence="3">Single-stranded DNA-binding protein</fullName>
    </recommendedName>
</protein>
<dbReference type="RefSeq" id="WP_009501847.1">
    <property type="nucleotide sequence ID" value="NZ_ANIN01000002.1"/>
</dbReference>
<name>L2F5G0_9GAMM</name>
<evidence type="ECO:0008006" key="3">
    <source>
        <dbReference type="Google" id="ProtNLM"/>
    </source>
</evidence>
<evidence type="ECO:0000313" key="2">
    <source>
        <dbReference type="Proteomes" id="UP000023795"/>
    </source>
</evidence>
<gene>
    <name evidence="1" type="ORF">MOMA_07021</name>
</gene>
<accession>L2F5G0</accession>
<organism evidence="1 2">
    <name type="scientific">Moraxella macacae 0408225</name>
    <dbReference type="NCBI Taxonomy" id="1230338"/>
    <lineage>
        <taxon>Bacteria</taxon>
        <taxon>Pseudomonadati</taxon>
        <taxon>Pseudomonadota</taxon>
        <taxon>Gammaproteobacteria</taxon>
        <taxon>Moraxellales</taxon>
        <taxon>Moraxellaceae</taxon>
        <taxon>Moraxella</taxon>
    </lineage>
</organism>
<reference evidence="1 2" key="1">
    <citation type="journal article" date="2013" name="Genome Announc.">
        <title>Genome Sequence of Moraxella macacae 0408225, a Novel Bacterial Species Isolated from a Cynomolgus Macaque with Epistaxis.</title>
        <authorList>
            <person name="Ladner J.T."/>
            <person name="Whitehouse C.A."/>
            <person name="Koroleva G.I."/>
            <person name="Palacios G.F."/>
        </authorList>
    </citation>
    <scope>NUCLEOTIDE SEQUENCE [LARGE SCALE GENOMIC DNA]</scope>
    <source>
        <strain evidence="1 2">0408225</strain>
    </source>
</reference>